<dbReference type="InterPro" id="IPR025311">
    <property type="entry name" value="DUF4166"/>
</dbReference>
<dbReference type="OrthoDB" id="2448833at2"/>
<dbReference type="AlphaFoldDB" id="A0A177HWN4"/>
<evidence type="ECO:0000259" key="2">
    <source>
        <dbReference type="Pfam" id="PF13761"/>
    </source>
</evidence>
<dbReference type="STRING" id="1716141.STSP_12890"/>
<sequence>MTSTAFRVSIFRTAMGADFERLHPQLQRRFSVGLDSGEACTGRGVMDRIWHGGAFVKPFLALGSARHILVPRTGRNIPFTIENVPYADTFGRETVSFVRTFAFPGGRPRRFDAQMVLDPRGDRILDYLGTHQHLASDLHLSADGRGGLVIRSGEHRFREGPVDLRVPGLIGGDAEVREWYDETARRFRVRVRVTNRCFGPLFGYEGSFTAGYTDVRSHGVRAGLRPVREESRMSRDARRMARHTMRGAA</sequence>
<evidence type="ECO:0000256" key="1">
    <source>
        <dbReference type="SAM" id="MobiDB-lite"/>
    </source>
</evidence>
<protein>
    <recommendedName>
        <fullName evidence="2">DUF4166 domain-containing protein</fullName>
    </recommendedName>
</protein>
<feature type="compositionally biased region" description="Basic residues" evidence="1">
    <location>
        <begin position="240"/>
        <end position="249"/>
    </location>
</feature>
<dbReference type="Proteomes" id="UP000077381">
    <property type="component" value="Unassembled WGS sequence"/>
</dbReference>
<evidence type="ECO:0000313" key="4">
    <source>
        <dbReference type="Proteomes" id="UP000077381"/>
    </source>
</evidence>
<feature type="compositionally biased region" description="Basic and acidic residues" evidence="1">
    <location>
        <begin position="227"/>
        <end position="239"/>
    </location>
</feature>
<gene>
    <name evidence="3" type="ORF">STSP_12890</name>
</gene>
<accession>A0A177HWN4</accession>
<keyword evidence="4" id="KW-1185">Reference proteome</keyword>
<dbReference type="PATRIC" id="fig|1716141.3.peg.1363"/>
<evidence type="ECO:0000313" key="3">
    <source>
        <dbReference type="EMBL" id="OAH15285.1"/>
    </source>
</evidence>
<feature type="region of interest" description="Disordered" evidence="1">
    <location>
        <begin position="227"/>
        <end position="249"/>
    </location>
</feature>
<feature type="domain" description="DUF4166" evidence="2">
    <location>
        <begin position="22"/>
        <end position="208"/>
    </location>
</feature>
<name>A0A177HWN4_9ACTN</name>
<organism evidence="3 4">
    <name type="scientific">Streptomyces jeddahensis</name>
    <dbReference type="NCBI Taxonomy" id="1716141"/>
    <lineage>
        <taxon>Bacteria</taxon>
        <taxon>Bacillati</taxon>
        <taxon>Actinomycetota</taxon>
        <taxon>Actinomycetes</taxon>
        <taxon>Kitasatosporales</taxon>
        <taxon>Streptomycetaceae</taxon>
        <taxon>Streptomyces</taxon>
    </lineage>
</organism>
<comment type="caution">
    <text evidence="3">The sequence shown here is derived from an EMBL/GenBank/DDBJ whole genome shotgun (WGS) entry which is preliminary data.</text>
</comment>
<reference evidence="3 4" key="1">
    <citation type="submission" date="2015-12" db="EMBL/GenBank/DDBJ databases">
        <title>Genome sequence of Streptomyces sp. G25.</title>
        <authorList>
            <person name="Poehlein A."/>
            <person name="Roettig A."/>
            <person name="Hiessl S."/>
            <person name="Hauschild P."/>
            <person name="Schauer J."/>
            <person name="Madkour M.H."/>
            <person name="Al-Ansari A.M."/>
            <person name="Almakishah N.H."/>
            <person name="Steinbuechel A."/>
            <person name="Daniel R."/>
        </authorList>
    </citation>
    <scope>NUCLEOTIDE SEQUENCE [LARGE SCALE GENOMIC DNA]</scope>
    <source>
        <strain evidence="4">G25(2015)</strain>
    </source>
</reference>
<dbReference type="Pfam" id="PF13761">
    <property type="entry name" value="DUF4166"/>
    <property type="match status" value="1"/>
</dbReference>
<dbReference type="RefSeq" id="WP_067273227.1">
    <property type="nucleotide sequence ID" value="NZ_LOHS01000048.1"/>
</dbReference>
<dbReference type="EMBL" id="LOHS01000048">
    <property type="protein sequence ID" value="OAH15285.1"/>
    <property type="molecule type" value="Genomic_DNA"/>
</dbReference>
<proteinExistence type="predicted"/>